<dbReference type="PROSITE" id="PS50893">
    <property type="entry name" value="ABC_TRANSPORTER_2"/>
    <property type="match status" value="1"/>
</dbReference>
<dbReference type="InterPro" id="IPR017871">
    <property type="entry name" value="ABC_transporter-like_CS"/>
</dbReference>
<evidence type="ECO:0000313" key="11">
    <source>
        <dbReference type="EMBL" id="TFH69091.1"/>
    </source>
</evidence>
<dbReference type="CDD" id="cd03257">
    <property type="entry name" value="ABC_NikE_OppD_transporters"/>
    <property type="match status" value="1"/>
</dbReference>
<keyword evidence="4" id="KW-1003">Cell membrane</keyword>
<dbReference type="SMART" id="SM00382">
    <property type="entry name" value="AAA"/>
    <property type="match status" value="1"/>
</dbReference>
<name>A0A4Y8ULG6_9GAMM</name>
<keyword evidence="3" id="KW-0813">Transport</keyword>
<dbReference type="PROSITE" id="PS00211">
    <property type="entry name" value="ABC_TRANSPORTER_1"/>
    <property type="match status" value="1"/>
</dbReference>
<keyword evidence="12" id="KW-1185">Reference proteome</keyword>
<dbReference type="NCBIfam" id="TIGR01727">
    <property type="entry name" value="oligo_HPY"/>
    <property type="match status" value="1"/>
</dbReference>
<dbReference type="GO" id="GO:0005886">
    <property type="term" value="C:plasma membrane"/>
    <property type="evidence" value="ECO:0007669"/>
    <property type="project" value="UniProtKB-SubCell"/>
</dbReference>
<evidence type="ECO:0000256" key="7">
    <source>
        <dbReference type="ARBA" id="ARBA00023136"/>
    </source>
</evidence>
<dbReference type="Proteomes" id="UP000298133">
    <property type="component" value="Unassembled WGS sequence"/>
</dbReference>
<dbReference type="InterPro" id="IPR027417">
    <property type="entry name" value="P-loop_NTPase"/>
</dbReference>
<dbReference type="EMBL" id="SPIA01000001">
    <property type="protein sequence ID" value="TFH69091.1"/>
    <property type="molecule type" value="Genomic_DNA"/>
</dbReference>
<proteinExistence type="inferred from homology"/>
<dbReference type="InterPro" id="IPR003593">
    <property type="entry name" value="AAA+_ATPase"/>
</dbReference>
<dbReference type="GO" id="GO:0016887">
    <property type="term" value="F:ATP hydrolysis activity"/>
    <property type="evidence" value="ECO:0007669"/>
    <property type="project" value="InterPro"/>
</dbReference>
<reference evidence="11 12" key="1">
    <citation type="submission" date="2019-03" db="EMBL/GenBank/DDBJ databases">
        <title>Draft genome of Gammaproteobacteria bacterium LSUCC0057, a member of the SAR92 clade.</title>
        <authorList>
            <person name="Lanclos V.C."/>
            <person name="Doiron C."/>
            <person name="Henson M.W."/>
            <person name="Thrash J.C."/>
        </authorList>
    </citation>
    <scope>NUCLEOTIDE SEQUENCE [LARGE SCALE GENOMIC DNA]</scope>
    <source>
        <strain evidence="11 12">LSUCC0057</strain>
    </source>
</reference>
<comment type="caution">
    <text evidence="11">The sequence shown here is derived from an EMBL/GenBank/DDBJ whole genome shotgun (WGS) entry which is preliminary data.</text>
</comment>
<protein>
    <recommendedName>
        <fullName evidence="8">ABC-type dipeptide transporter</fullName>
        <ecNumber evidence="8">7.4.2.9</ecNumber>
    </recommendedName>
</protein>
<comment type="subcellular location">
    <subcellularLocation>
        <location evidence="1">Cell inner membrane</location>
        <topology evidence="1">Peripheral membrane protein</topology>
    </subcellularLocation>
</comment>
<comment type="catalytic activity">
    <reaction evidence="9">
        <text>a dipeptide(out) + ATP + H2O = a dipeptide(in) + ADP + phosphate + H(+)</text>
        <dbReference type="Rhea" id="RHEA:23120"/>
        <dbReference type="ChEBI" id="CHEBI:15377"/>
        <dbReference type="ChEBI" id="CHEBI:15378"/>
        <dbReference type="ChEBI" id="CHEBI:30616"/>
        <dbReference type="ChEBI" id="CHEBI:43474"/>
        <dbReference type="ChEBI" id="CHEBI:90799"/>
        <dbReference type="ChEBI" id="CHEBI:456216"/>
        <dbReference type="EC" id="7.4.2.9"/>
    </reaction>
</comment>
<dbReference type="InterPro" id="IPR050388">
    <property type="entry name" value="ABC_Ni/Peptide_Import"/>
</dbReference>
<gene>
    <name evidence="11" type="ORF">E3W66_03925</name>
</gene>
<evidence type="ECO:0000313" key="12">
    <source>
        <dbReference type="Proteomes" id="UP000298133"/>
    </source>
</evidence>
<dbReference type="EC" id="7.4.2.9" evidence="8"/>
<keyword evidence="5" id="KW-0547">Nucleotide-binding</keyword>
<dbReference type="OrthoDB" id="9784450at2"/>
<evidence type="ECO:0000256" key="5">
    <source>
        <dbReference type="ARBA" id="ARBA00022741"/>
    </source>
</evidence>
<evidence type="ECO:0000256" key="6">
    <source>
        <dbReference type="ARBA" id="ARBA00022840"/>
    </source>
</evidence>
<dbReference type="Gene3D" id="3.40.50.300">
    <property type="entry name" value="P-loop containing nucleotide triphosphate hydrolases"/>
    <property type="match status" value="1"/>
</dbReference>
<dbReference type="FunFam" id="3.40.50.300:FF:000016">
    <property type="entry name" value="Oligopeptide ABC transporter ATP-binding component"/>
    <property type="match status" value="1"/>
</dbReference>
<comment type="similarity">
    <text evidence="2">Belongs to the ABC transporter superfamily.</text>
</comment>
<evidence type="ECO:0000256" key="4">
    <source>
        <dbReference type="ARBA" id="ARBA00022475"/>
    </source>
</evidence>
<dbReference type="GO" id="GO:0005524">
    <property type="term" value="F:ATP binding"/>
    <property type="evidence" value="ECO:0007669"/>
    <property type="project" value="UniProtKB-KW"/>
</dbReference>
<evidence type="ECO:0000256" key="9">
    <source>
        <dbReference type="ARBA" id="ARBA00047356"/>
    </source>
</evidence>
<accession>A0A4Y8ULG6</accession>
<dbReference type="PANTHER" id="PTHR43297:SF2">
    <property type="entry name" value="DIPEPTIDE TRANSPORT ATP-BINDING PROTEIN DPPD"/>
    <property type="match status" value="1"/>
</dbReference>
<dbReference type="Pfam" id="PF00005">
    <property type="entry name" value="ABC_tran"/>
    <property type="match status" value="1"/>
</dbReference>
<evidence type="ECO:0000259" key="10">
    <source>
        <dbReference type="PROSITE" id="PS50893"/>
    </source>
</evidence>
<dbReference type="PANTHER" id="PTHR43297">
    <property type="entry name" value="OLIGOPEPTIDE TRANSPORT ATP-BINDING PROTEIN APPD"/>
    <property type="match status" value="1"/>
</dbReference>
<organism evidence="11 12">
    <name type="scientific">Gammaproteobacteria bacterium LSUCC0057</name>
    <dbReference type="NCBI Taxonomy" id="2559237"/>
    <lineage>
        <taxon>Bacteria</taxon>
        <taxon>Pseudomonadati</taxon>
        <taxon>Pseudomonadota</taxon>
        <taxon>Gammaproteobacteria</taxon>
        <taxon>Cellvibrionales</taxon>
        <taxon>Porticoccaceae</taxon>
        <taxon>SAR92 clade</taxon>
    </lineage>
</organism>
<keyword evidence="7" id="KW-0472">Membrane</keyword>
<evidence type="ECO:0000256" key="2">
    <source>
        <dbReference type="ARBA" id="ARBA00005417"/>
    </source>
</evidence>
<evidence type="ECO:0000256" key="3">
    <source>
        <dbReference type="ARBA" id="ARBA00022448"/>
    </source>
</evidence>
<dbReference type="InterPro" id="IPR003439">
    <property type="entry name" value="ABC_transporter-like_ATP-bd"/>
</dbReference>
<dbReference type="GO" id="GO:0055085">
    <property type="term" value="P:transmembrane transport"/>
    <property type="evidence" value="ECO:0007669"/>
    <property type="project" value="UniProtKB-ARBA"/>
</dbReference>
<sequence length="326" mass="35659">MSAEPLLQVDRLSLQLHSEQHATTLVDNVSFTLDRGETLALVGESGCGKSLTALALLGLLPTAIEQSGGEVRWCGQPLKSLDSRGWQQLRGEQIGMIFQEPMSALNPAYSVGAQIAETLRLHRALTRRQAQQYSVEALAAVGIADPRARARQYPHQLSGGMRQRVMIAMALACEPALLIADEPTTALDVTIQAQILDLLHDLQREHNTAILFISHDLAVVAKMADRLAVMYAGRMAETAPAQQLLQAPQHPYSAALLATTPRLSLRQQRLPTIPGRVPPAHLRGAGCHFAPRCERASSRCQERPEWQPHAAAHHQLACWHPLESSL</sequence>
<evidence type="ECO:0000256" key="1">
    <source>
        <dbReference type="ARBA" id="ARBA00004417"/>
    </source>
</evidence>
<dbReference type="GO" id="GO:0015833">
    <property type="term" value="P:peptide transport"/>
    <property type="evidence" value="ECO:0007669"/>
    <property type="project" value="InterPro"/>
</dbReference>
<dbReference type="SUPFAM" id="SSF52540">
    <property type="entry name" value="P-loop containing nucleoside triphosphate hydrolases"/>
    <property type="match status" value="1"/>
</dbReference>
<dbReference type="Pfam" id="PF08352">
    <property type="entry name" value="oligo_HPY"/>
    <property type="match status" value="1"/>
</dbReference>
<evidence type="ECO:0000256" key="8">
    <source>
        <dbReference type="ARBA" id="ARBA00038852"/>
    </source>
</evidence>
<feature type="domain" description="ABC transporter" evidence="10">
    <location>
        <begin position="7"/>
        <end position="257"/>
    </location>
</feature>
<keyword evidence="6 11" id="KW-0067">ATP-binding</keyword>
<dbReference type="AlphaFoldDB" id="A0A4Y8ULG6"/>
<dbReference type="InterPro" id="IPR013563">
    <property type="entry name" value="Oligopep_ABC_C"/>
</dbReference>